<dbReference type="PANTHER" id="PTHR47990">
    <property type="entry name" value="2-OXOGLUTARATE (2OG) AND FE(II)-DEPENDENT OXYGENASE SUPERFAMILY PROTEIN-RELATED"/>
    <property type="match status" value="1"/>
</dbReference>
<evidence type="ECO:0000313" key="5">
    <source>
        <dbReference type="Proteomes" id="UP000462212"/>
    </source>
</evidence>
<dbReference type="InterPro" id="IPR026992">
    <property type="entry name" value="DIOX_N"/>
</dbReference>
<evidence type="ECO:0000256" key="1">
    <source>
        <dbReference type="ARBA" id="ARBA00008056"/>
    </source>
</evidence>
<comment type="caution">
    <text evidence="4">The sequence shown here is derived from an EMBL/GenBank/DDBJ whole genome shotgun (WGS) entry which is preliminary data.</text>
</comment>
<dbReference type="GO" id="GO:0016491">
    <property type="term" value="F:oxidoreductase activity"/>
    <property type="evidence" value="ECO:0007669"/>
    <property type="project" value="UniProtKB-KW"/>
</dbReference>
<evidence type="ECO:0000313" key="4">
    <source>
        <dbReference type="EMBL" id="TVY32301.1"/>
    </source>
</evidence>
<accession>A0A8H8U5G7</accession>
<gene>
    <name evidence="4" type="primary">encD_2</name>
    <name evidence="4" type="ORF">LSUB1_G008108</name>
</gene>
<proteinExistence type="inferred from homology"/>
<dbReference type="InterPro" id="IPR050231">
    <property type="entry name" value="Iron_ascorbate_oxido_reductase"/>
</dbReference>
<organism evidence="4 5">
    <name type="scientific">Lachnellula subtilissima</name>
    <dbReference type="NCBI Taxonomy" id="602034"/>
    <lineage>
        <taxon>Eukaryota</taxon>
        <taxon>Fungi</taxon>
        <taxon>Dikarya</taxon>
        <taxon>Ascomycota</taxon>
        <taxon>Pezizomycotina</taxon>
        <taxon>Leotiomycetes</taxon>
        <taxon>Helotiales</taxon>
        <taxon>Lachnaceae</taxon>
        <taxon>Lachnellula</taxon>
    </lineage>
</organism>
<dbReference type="GO" id="GO:0046872">
    <property type="term" value="F:metal ion binding"/>
    <property type="evidence" value="ECO:0007669"/>
    <property type="project" value="UniProtKB-KW"/>
</dbReference>
<protein>
    <submittedName>
        <fullName evidence="4">2-oxoglutarate-Fe(II) type oxidoreductase</fullName>
    </submittedName>
</protein>
<dbReference type="PROSITE" id="PS51471">
    <property type="entry name" value="FE2OG_OXY"/>
    <property type="match status" value="1"/>
</dbReference>
<dbReference type="PRINTS" id="PR00682">
    <property type="entry name" value="IPNSYNTHASE"/>
</dbReference>
<dbReference type="Pfam" id="PF14226">
    <property type="entry name" value="DIOX_N"/>
    <property type="match status" value="1"/>
</dbReference>
<keyword evidence="2" id="KW-0408">Iron</keyword>
<feature type="domain" description="Fe2OG dioxygenase" evidence="3">
    <location>
        <begin position="230"/>
        <end position="349"/>
    </location>
</feature>
<dbReference type="Proteomes" id="UP000462212">
    <property type="component" value="Unassembled WGS sequence"/>
</dbReference>
<dbReference type="Pfam" id="PF03171">
    <property type="entry name" value="2OG-FeII_Oxy"/>
    <property type="match status" value="1"/>
</dbReference>
<dbReference type="Gene3D" id="2.60.120.330">
    <property type="entry name" value="B-lactam Antibiotic, Isopenicillin N Synthase, Chain"/>
    <property type="match status" value="1"/>
</dbReference>
<sequence>MSPEVNIDPSQERRSANLTISQNIRTFNPLVVALDTILPIMNSISKDNGEAEISIPMIDFSRWSSASSAEERVSVAKDLVAACHDVGFVSITNHGVSPELLDEAFGWSKRLFDLQTEEKMLAPHPHGAAVHRGYSYPGLEKVSQVISSDPEVGEGLRSVADCKESYEIGSEENDEQPNVWLPEEILPGFRDFTTKFYWECSRASREILAAIGRGLDLEDPEFLLKFHSGHNNQLRLLHYPPIPAAELENGSSARMEAHSDWGSITLLFQDECGGLEVENPHVQGEFVGVAPVKNAMVVNIGDLMMRWSNDYLKSTLHRVTLPPANSNDRFTGPERMTRARYSIPYFVGPDSDAVIACMRECASARNPVKYEPVVQKEYRLMRGRLQYEEKAA</sequence>
<reference evidence="4 5" key="1">
    <citation type="submission" date="2018-05" db="EMBL/GenBank/DDBJ databases">
        <title>Genome sequencing and assembly of the regulated plant pathogen Lachnellula willkommii and related sister species for the development of diagnostic species identification markers.</title>
        <authorList>
            <person name="Giroux E."/>
            <person name="Bilodeau G."/>
        </authorList>
    </citation>
    <scope>NUCLEOTIDE SEQUENCE [LARGE SCALE GENOMIC DNA]</scope>
    <source>
        <strain evidence="4 5">CBS 197.66</strain>
    </source>
</reference>
<dbReference type="OrthoDB" id="288590at2759"/>
<dbReference type="InterPro" id="IPR044861">
    <property type="entry name" value="IPNS-like_FE2OG_OXY"/>
</dbReference>
<evidence type="ECO:0000256" key="2">
    <source>
        <dbReference type="RuleBase" id="RU003682"/>
    </source>
</evidence>
<dbReference type="EMBL" id="QGMJ01001081">
    <property type="protein sequence ID" value="TVY32301.1"/>
    <property type="molecule type" value="Genomic_DNA"/>
</dbReference>
<comment type="similarity">
    <text evidence="1 2">Belongs to the iron/ascorbate-dependent oxidoreductase family.</text>
</comment>
<keyword evidence="2" id="KW-0560">Oxidoreductase</keyword>
<dbReference type="GO" id="GO:0044283">
    <property type="term" value="P:small molecule biosynthetic process"/>
    <property type="evidence" value="ECO:0007669"/>
    <property type="project" value="UniProtKB-ARBA"/>
</dbReference>
<dbReference type="InterPro" id="IPR005123">
    <property type="entry name" value="Oxoglu/Fe-dep_dioxygenase_dom"/>
</dbReference>
<dbReference type="InterPro" id="IPR027443">
    <property type="entry name" value="IPNS-like_sf"/>
</dbReference>
<evidence type="ECO:0000259" key="3">
    <source>
        <dbReference type="PROSITE" id="PS51471"/>
    </source>
</evidence>
<keyword evidence="2" id="KW-0479">Metal-binding</keyword>
<keyword evidence="5" id="KW-1185">Reference proteome</keyword>
<dbReference type="SUPFAM" id="SSF51197">
    <property type="entry name" value="Clavaminate synthase-like"/>
    <property type="match status" value="1"/>
</dbReference>
<name>A0A8H8U5G7_9HELO</name>
<dbReference type="AlphaFoldDB" id="A0A8H8U5G7"/>